<evidence type="ECO:0000256" key="5">
    <source>
        <dbReference type="ARBA" id="ARBA00023136"/>
    </source>
</evidence>
<protein>
    <submittedName>
        <fullName evidence="7">Cold acclimation protein WCOR413 family</fullName>
    </submittedName>
</protein>
<sequence length="141" mass="15215">MEAEAEAGSSSSRARATFQWGGTIFALGQFGCWVSFLAVAANLIFPRTFPVSRFLLFVVPPTLVANGLRDSIVGCIFCLMLGVLLVVTEIRGIGENGENMPSRSGNVIPDYSWPVVDSEIEKDVRIAGLSASDFQIRNKGD</sequence>
<dbReference type="PANTHER" id="PTHR33596:SF4">
    <property type="entry name" value="COLD-REGULATED 413 PLASMA MEMBRANE PROTEIN 4-LIKE"/>
    <property type="match status" value="1"/>
</dbReference>
<organism evidence="7">
    <name type="scientific">Prunus dulcis</name>
    <name type="common">Almond</name>
    <name type="synonym">Amygdalus dulcis</name>
    <dbReference type="NCBI Taxonomy" id="3755"/>
    <lineage>
        <taxon>Eukaryota</taxon>
        <taxon>Viridiplantae</taxon>
        <taxon>Streptophyta</taxon>
        <taxon>Embryophyta</taxon>
        <taxon>Tracheophyta</taxon>
        <taxon>Spermatophyta</taxon>
        <taxon>Magnoliopsida</taxon>
        <taxon>eudicotyledons</taxon>
        <taxon>Gunneridae</taxon>
        <taxon>Pentapetalae</taxon>
        <taxon>rosids</taxon>
        <taxon>fabids</taxon>
        <taxon>Rosales</taxon>
        <taxon>Rosaceae</taxon>
        <taxon>Amygdaloideae</taxon>
        <taxon>Amygdaleae</taxon>
        <taxon>Prunus</taxon>
    </lineage>
</organism>
<dbReference type="Pfam" id="PF05562">
    <property type="entry name" value="WCOR413"/>
    <property type="match status" value="1"/>
</dbReference>
<dbReference type="GO" id="GO:0016020">
    <property type="term" value="C:membrane"/>
    <property type="evidence" value="ECO:0007669"/>
    <property type="project" value="UniProtKB-SubCell"/>
</dbReference>
<keyword evidence="3 6" id="KW-0812">Transmembrane</keyword>
<dbReference type="AlphaFoldDB" id="A0A4Y1RVS7"/>
<evidence type="ECO:0000256" key="4">
    <source>
        <dbReference type="ARBA" id="ARBA00022989"/>
    </source>
</evidence>
<keyword evidence="5 6" id="KW-0472">Membrane</keyword>
<feature type="transmembrane region" description="Helical" evidence="6">
    <location>
        <begin position="71"/>
        <end position="90"/>
    </location>
</feature>
<keyword evidence="4 6" id="KW-1133">Transmembrane helix</keyword>
<dbReference type="EMBL" id="AP019303">
    <property type="protein sequence ID" value="BBH07873.1"/>
    <property type="molecule type" value="Genomic_DNA"/>
</dbReference>
<reference evidence="7" key="1">
    <citation type="journal article" date="2019" name="Science">
        <title>Mutation of a bHLH transcription factor allowed almond domestication.</title>
        <authorList>
            <person name="Sanchez-Perez R."/>
            <person name="Pavan S."/>
            <person name="Mazzeo R."/>
            <person name="Moldovan C."/>
            <person name="Aiese Cigliano R."/>
            <person name="Del Cueto J."/>
            <person name="Ricciardi F."/>
            <person name="Lotti C."/>
            <person name="Ricciardi L."/>
            <person name="Dicenta F."/>
            <person name="Lopez-Marques R.L."/>
            <person name="Lindberg Moller B."/>
        </authorList>
    </citation>
    <scope>NUCLEOTIDE SEQUENCE</scope>
</reference>
<evidence type="ECO:0000313" key="7">
    <source>
        <dbReference type="EMBL" id="BBH07873.1"/>
    </source>
</evidence>
<name>A0A4Y1RVS7_PRUDU</name>
<evidence type="ECO:0000256" key="3">
    <source>
        <dbReference type="ARBA" id="ARBA00022692"/>
    </source>
</evidence>
<dbReference type="InterPro" id="IPR008892">
    <property type="entry name" value="COR413"/>
</dbReference>
<comment type="similarity">
    <text evidence="2">Belongs to the Cold-regulated 413 protein family.</text>
</comment>
<gene>
    <name evidence="7" type="ORF">Prudu_019923</name>
</gene>
<accession>A0A4Y1RVS7</accession>
<proteinExistence type="inferred from homology"/>
<dbReference type="PANTHER" id="PTHR33596">
    <property type="entry name" value="COLD-REGULATED 413 PLASMA MEMBRANE PROTEIN 2"/>
    <property type="match status" value="1"/>
</dbReference>
<evidence type="ECO:0000256" key="2">
    <source>
        <dbReference type="ARBA" id="ARBA00005852"/>
    </source>
</evidence>
<comment type="subcellular location">
    <subcellularLocation>
        <location evidence="1">Membrane</location>
        <topology evidence="1">Multi-pass membrane protein</topology>
    </subcellularLocation>
</comment>
<evidence type="ECO:0000256" key="6">
    <source>
        <dbReference type="SAM" id="Phobius"/>
    </source>
</evidence>
<feature type="transmembrane region" description="Helical" evidence="6">
    <location>
        <begin position="20"/>
        <end position="45"/>
    </location>
</feature>
<evidence type="ECO:0000256" key="1">
    <source>
        <dbReference type="ARBA" id="ARBA00004141"/>
    </source>
</evidence>